<reference evidence="3 4" key="1">
    <citation type="submission" date="2016-09" db="EMBL/GenBank/DDBJ databases">
        <authorList>
            <person name="Capua I."/>
            <person name="De Benedictis P."/>
            <person name="Joannis T."/>
            <person name="Lombin L.H."/>
            <person name="Cattoli G."/>
        </authorList>
    </citation>
    <scope>NUCLEOTIDE SEQUENCE [LARGE SCALE GENOMIC DNA]</scope>
    <source>
        <strain evidence="3 4">ANC 4671</strain>
    </source>
</reference>
<dbReference type="InterPro" id="IPR031982">
    <property type="entry name" value="PilE-like"/>
</dbReference>
<accession>A0A1E7R2Z9</accession>
<dbReference type="InterPro" id="IPR045584">
    <property type="entry name" value="Pilin-like"/>
</dbReference>
<dbReference type="GO" id="GO:0015628">
    <property type="term" value="P:protein secretion by the type II secretion system"/>
    <property type="evidence" value="ECO:0007669"/>
    <property type="project" value="InterPro"/>
</dbReference>
<organism evidence="3 4">
    <name type="scientific">Acinetobacter qingfengensis</name>
    <dbReference type="NCBI Taxonomy" id="1262585"/>
    <lineage>
        <taxon>Bacteria</taxon>
        <taxon>Pseudomonadati</taxon>
        <taxon>Pseudomonadota</taxon>
        <taxon>Gammaproteobacteria</taxon>
        <taxon>Moraxellales</taxon>
        <taxon>Moraxellaceae</taxon>
        <taxon>Acinetobacter</taxon>
    </lineage>
</organism>
<keyword evidence="2" id="KW-1133">Transmembrane helix</keyword>
<dbReference type="GO" id="GO:0015627">
    <property type="term" value="C:type II protein secretion system complex"/>
    <property type="evidence" value="ECO:0007669"/>
    <property type="project" value="InterPro"/>
</dbReference>
<keyword evidence="2" id="KW-0812">Transmembrane</keyword>
<dbReference type="AlphaFoldDB" id="A0A1E7R2Z9"/>
<evidence type="ECO:0000256" key="2">
    <source>
        <dbReference type="SAM" id="Phobius"/>
    </source>
</evidence>
<dbReference type="PANTHER" id="PTHR30093">
    <property type="entry name" value="GENERAL SECRETION PATHWAY PROTEIN G"/>
    <property type="match status" value="1"/>
</dbReference>
<dbReference type="InterPro" id="IPR000983">
    <property type="entry name" value="Bac_GSPG_pilin"/>
</dbReference>
<dbReference type="PROSITE" id="PS00409">
    <property type="entry name" value="PROKAR_NTER_METHYL"/>
    <property type="match status" value="1"/>
</dbReference>
<dbReference type="OrthoDB" id="6712498at2"/>
<keyword evidence="1" id="KW-0488">Methylation</keyword>
<sequence length="141" mass="15703">MRIVRPQGFTLVELMVVIVIIAILAAIALPSYQNYIKKSHIQVAKSDLMTLSLVLESYYQRNLSYPDQSSELVESATNKKISEKFSTWKPSENIFEYKLVSNQAESTYTLTATGTGNLSGCTLTLKQDSTRTIVGCLGVTW</sequence>
<dbReference type="NCBIfam" id="TIGR02532">
    <property type="entry name" value="IV_pilin_GFxxxE"/>
    <property type="match status" value="1"/>
</dbReference>
<protein>
    <submittedName>
        <fullName evidence="3">Uncharacterized protein</fullName>
    </submittedName>
</protein>
<proteinExistence type="predicted"/>
<name>A0A1E7R2Z9_9GAMM</name>
<evidence type="ECO:0000313" key="4">
    <source>
        <dbReference type="Proteomes" id="UP000185895"/>
    </source>
</evidence>
<dbReference type="Pfam" id="PF07963">
    <property type="entry name" value="N_methyl"/>
    <property type="match status" value="1"/>
</dbReference>
<keyword evidence="4" id="KW-1185">Reference proteome</keyword>
<keyword evidence="2" id="KW-0472">Membrane</keyword>
<dbReference type="Pfam" id="PF16732">
    <property type="entry name" value="ComP_DUS"/>
    <property type="match status" value="1"/>
</dbReference>
<dbReference type="PANTHER" id="PTHR30093:SF47">
    <property type="entry name" value="TYPE IV PILUS NON-CORE MINOR PILIN PILE"/>
    <property type="match status" value="1"/>
</dbReference>
<evidence type="ECO:0000313" key="3">
    <source>
        <dbReference type="EMBL" id="OEY93710.1"/>
    </source>
</evidence>
<dbReference type="STRING" id="1262585.BJI46_04505"/>
<dbReference type="Proteomes" id="UP000185895">
    <property type="component" value="Unassembled WGS sequence"/>
</dbReference>
<dbReference type="GO" id="GO:0043683">
    <property type="term" value="P:type IV pilus assembly"/>
    <property type="evidence" value="ECO:0007669"/>
    <property type="project" value="InterPro"/>
</dbReference>
<dbReference type="InterPro" id="IPR012902">
    <property type="entry name" value="N_methyl_site"/>
</dbReference>
<gene>
    <name evidence="3" type="ORF">BJI46_04505</name>
</gene>
<dbReference type="SUPFAM" id="SSF54523">
    <property type="entry name" value="Pili subunits"/>
    <property type="match status" value="1"/>
</dbReference>
<comment type="caution">
    <text evidence="3">The sequence shown here is derived from an EMBL/GenBank/DDBJ whole genome shotgun (WGS) entry which is preliminary data.</text>
</comment>
<dbReference type="PRINTS" id="PR00813">
    <property type="entry name" value="BCTERIALGSPG"/>
</dbReference>
<dbReference type="Gene3D" id="3.30.700.10">
    <property type="entry name" value="Glycoprotein, Type 4 Pilin"/>
    <property type="match status" value="1"/>
</dbReference>
<dbReference type="EMBL" id="MKKK01000045">
    <property type="protein sequence ID" value="OEY93710.1"/>
    <property type="molecule type" value="Genomic_DNA"/>
</dbReference>
<feature type="transmembrane region" description="Helical" evidence="2">
    <location>
        <begin position="12"/>
        <end position="32"/>
    </location>
</feature>
<dbReference type="RefSeq" id="WP_070070520.1">
    <property type="nucleotide sequence ID" value="NZ_MKKK01000045.1"/>
</dbReference>
<evidence type="ECO:0000256" key="1">
    <source>
        <dbReference type="ARBA" id="ARBA00022481"/>
    </source>
</evidence>